<dbReference type="AlphaFoldDB" id="A0AB39AVE2"/>
<evidence type="ECO:0000256" key="1">
    <source>
        <dbReference type="ARBA" id="ARBA00004141"/>
    </source>
</evidence>
<feature type="transmembrane region" description="Helical" evidence="6">
    <location>
        <begin position="158"/>
        <end position="184"/>
    </location>
</feature>
<feature type="transmembrane region" description="Helical" evidence="6">
    <location>
        <begin position="110"/>
        <end position="127"/>
    </location>
</feature>
<organism evidence="7">
    <name type="scientific">Pseudoalteromonas sp. SD03</name>
    <dbReference type="NCBI Taxonomy" id="3231719"/>
    <lineage>
        <taxon>Bacteria</taxon>
        <taxon>Pseudomonadati</taxon>
        <taxon>Pseudomonadota</taxon>
        <taxon>Gammaproteobacteria</taxon>
        <taxon>Alteromonadales</taxon>
        <taxon>Pseudoalteromonadaceae</taxon>
        <taxon>Pseudoalteromonas</taxon>
    </lineage>
</organism>
<dbReference type="InterPro" id="IPR051598">
    <property type="entry name" value="TSUP/Inactive_protease-like"/>
</dbReference>
<evidence type="ECO:0000256" key="3">
    <source>
        <dbReference type="ARBA" id="ARBA00022692"/>
    </source>
</evidence>
<accession>A0AB39AVE2</accession>
<evidence type="ECO:0000313" key="7">
    <source>
        <dbReference type="EMBL" id="XDH89260.1"/>
    </source>
</evidence>
<reference evidence="7" key="1">
    <citation type="submission" date="2024-07" db="EMBL/GenBank/DDBJ databases">
        <authorList>
            <person name="Jiang Y."/>
            <person name="Qin Q."/>
        </authorList>
    </citation>
    <scope>NUCLEOTIDE SEQUENCE</scope>
    <source>
        <strain evidence="7">SD03</strain>
    </source>
</reference>
<sequence>MVILGYLMAVFMGLILGVIGGGGSILTVPILVYLMGISPDIATGYSLLLVGATAAFGAIRYFREGLVDIKASILFAIPSIVAVYLTRAFLMPNIPDDILLSPIHITKNTAIMVLFAILMLASAVMMLRKAYKSQTVTNSAPAISNSSSRVALIMTEGAVVGLVTGVLGAGGGFLIIPALVLFLGMPMKNAVGASLFIIALKSLLGFVGDLQAGISLEVPLLPLMLVATFIGMAISTKVASKLDGASLQKFFAFFTLIIAIFIISKELI</sequence>
<comment type="similarity">
    <text evidence="2 6">Belongs to the 4-toluene sulfonate uptake permease (TSUP) (TC 2.A.102) family.</text>
</comment>
<evidence type="ECO:0000256" key="6">
    <source>
        <dbReference type="RuleBase" id="RU363041"/>
    </source>
</evidence>
<name>A0AB39AVE2_9GAMM</name>
<protein>
    <recommendedName>
        <fullName evidence="6">Probable membrane transporter protein</fullName>
    </recommendedName>
</protein>
<dbReference type="GO" id="GO:0005886">
    <property type="term" value="C:plasma membrane"/>
    <property type="evidence" value="ECO:0007669"/>
    <property type="project" value="UniProtKB-SubCell"/>
</dbReference>
<feature type="transmembrane region" description="Helical" evidence="6">
    <location>
        <begin position="41"/>
        <end position="59"/>
    </location>
</feature>
<dbReference type="PANTHER" id="PTHR43701">
    <property type="entry name" value="MEMBRANE TRANSPORTER PROTEIN MJ0441-RELATED"/>
    <property type="match status" value="1"/>
</dbReference>
<keyword evidence="6" id="KW-1003">Cell membrane</keyword>
<dbReference type="RefSeq" id="WP_020476975.1">
    <property type="nucleotide sequence ID" value="NZ_CP162515.1"/>
</dbReference>
<feature type="transmembrane region" description="Helical" evidence="6">
    <location>
        <begin position="7"/>
        <end position="35"/>
    </location>
</feature>
<evidence type="ECO:0000256" key="5">
    <source>
        <dbReference type="ARBA" id="ARBA00023136"/>
    </source>
</evidence>
<keyword evidence="4 6" id="KW-1133">Transmembrane helix</keyword>
<dbReference type="EMBL" id="CP162515">
    <property type="protein sequence ID" value="XDH89260.1"/>
    <property type="molecule type" value="Genomic_DNA"/>
</dbReference>
<feature type="transmembrane region" description="Helical" evidence="6">
    <location>
        <begin position="220"/>
        <end position="239"/>
    </location>
</feature>
<feature type="transmembrane region" description="Helical" evidence="6">
    <location>
        <begin position="245"/>
        <end position="263"/>
    </location>
</feature>
<keyword evidence="5 6" id="KW-0472">Membrane</keyword>
<dbReference type="Pfam" id="PF01925">
    <property type="entry name" value="TauE"/>
    <property type="match status" value="1"/>
</dbReference>
<proteinExistence type="inferred from homology"/>
<gene>
    <name evidence="7" type="ORF">ABZP26_18465</name>
</gene>
<keyword evidence="3 6" id="KW-0812">Transmembrane</keyword>
<dbReference type="PANTHER" id="PTHR43701:SF2">
    <property type="entry name" value="MEMBRANE TRANSPORTER PROTEIN YJNA-RELATED"/>
    <property type="match status" value="1"/>
</dbReference>
<dbReference type="GeneID" id="99694931"/>
<feature type="transmembrane region" description="Helical" evidence="6">
    <location>
        <begin position="71"/>
        <end position="90"/>
    </location>
</feature>
<feature type="transmembrane region" description="Helical" evidence="6">
    <location>
        <begin position="190"/>
        <end position="208"/>
    </location>
</feature>
<evidence type="ECO:0000256" key="2">
    <source>
        <dbReference type="ARBA" id="ARBA00009142"/>
    </source>
</evidence>
<comment type="subcellular location">
    <subcellularLocation>
        <location evidence="6">Cell membrane</location>
        <topology evidence="6">Multi-pass membrane protein</topology>
    </subcellularLocation>
    <subcellularLocation>
        <location evidence="1">Membrane</location>
        <topology evidence="1">Multi-pass membrane protein</topology>
    </subcellularLocation>
</comment>
<dbReference type="InterPro" id="IPR002781">
    <property type="entry name" value="TM_pro_TauE-like"/>
</dbReference>
<evidence type="ECO:0000256" key="4">
    <source>
        <dbReference type="ARBA" id="ARBA00022989"/>
    </source>
</evidence>